<dbReference type="EMBL" id="CAJPEX010000803">
    <property type="protein sequence ID" value="CAG0917277.1"/>
    <property type="molecule type" value="Genomic_DNA"/>
</dbReference>
<dbReference type="GO" id="GO:0006637">
    <property type="term" value="P:acyl-CoA metabolic process"/>
    <property type="evidence" value="ECO:0007669"/>
    <property type="project" value="TreeGrafter"/>
</dbReference>
<evidence type="ECO:0000259" key="5">
    <source>
        <dbReference type="PROSITE" id="PS51770"/>
    </source>
</evidence>
<proteinExistence type="inferred from homology"/>
<feature type="domain" description="HotDog ACOT-type" evidence="5">
    <location>
        <begin position="124"/>
        <end position="217"/>
    </location>
</feature>
<evidence type="ECO:0000256" key="2">
    <source>
        <dbReference type="ARBA" id="ARBA00022737"/>
    </source>
</evidence>
<dbReference type="Gene3D" id="3.10.129.10">
    <property type="entry name" value="Hotdog Thioesterase"/>
    <property type="match status" value="2"/>
</dbReference>
<evidence type="ECO:0000256" key="3">
    <source>
        <dbReference type="ARBA" id="ARBA00022801"/>
    </source>
</evidence>
<dbReference type="InterPro" id="IPR029069">
    <property type="entry name" value="HotDog_dom_sf"/>
</dbReference>
<dbReference type="EMBL" id="OA882840">
    <property type="protein sequence ID" value="CAD7277125.1"/>
    <property type="molecule type" value="Genomic_DNA"/>
</dbReference>
<gene>
    <name evidence="6" type="ORF">NMOB1V02_LOCUS4866</name>
</gene>
<dbReference type="CDD" id="cd03442">
    <property type="entry name" value="BFIT_BACH"/>
    <property type="match status" value="1"/>
</dbReference>
<sequence>MGLQKGKTTELKCSHNVVDDNKINDSLVTDAAFVFVSRDPVGLGPTPVNPLKIESPEDQHYFSKGAANTEMRKRFEENNLFRTLPNKEESELLHRQFLASVESRVFRGETDNRLVAARGGIYARDTQSENVMICHPEDKNLNNKIFGGRMMRQAFEHAWGVAMLHCRGRPRLVCIDDIWFRKPVDIGSLVQFVALVSSDTWDVYIVQAKRRSVKCFG</sequence>
<dbReference type="GO" id="GO:0005739">
    <property type="term" value="C:mitochondrion"/>
    <property type="evidence" value="ECO:0007669"/>
    <property type="project" value="TreeGrafter"/>
</dbReference>
<keyword evidence="7" id="KW-1185">Reference proteome</keyword>
<organism evidence="6">
    <name type="scientific">Notodromas monacha</name>
    <dbReference type="NCBI Taxonomy" id="399045"/>
    <lineage>
        <taxon>Eukaryota</taxon>
        <taxon>Metazoa</taxon>
        <taxon>Ecdysozoa</taxon>
        <taxon>Arthropoda</taxon>
        <taxon>Crustacea</taxon>
        <taxon>Oligostraca</taxon>
        <taxon>Ostracoda</taxon>
        <taxon>Podocopa</taxon>
        <taxon>Podocopida</taxon>
        <taxon>Cypridocopina</taxon>
        <taxon>Cypridoidea</taxon>
        <taxon>Cyprididae</taxon>
        <taxon>Notodromas</taxon>
    </lineage>
</organism>
<keyword evidence="2" id="KW-0677">Repeat</keyword>
<dbReference type="PROSITE" id="PS51770">
    <property type="entry name" value="HOTDOG_ACOT"/>
    <property type="match status" value="1"/>
</dbReference>
<dbReference type="Proteomes" id="UP000678499">
    <property type="component" value="Unassembled WGS sequence"/>
</dbReference>
<name>A0A7R9BME4_9CRUS</name>
<dbReference type="InterPro" id="IPR033120">
    <property type="entry name" value="HOTDOG_ACOT"/>
</dbReference>
<evidence type="ECO:0000256" key="4">
    <source>
        <dbReference type="ARBA" id="ARBA00022946"/>
    </source>
</evidence>
<accession>A0A7R9BME4</accession>
<dbReference type="AlphaFoldDB" id="A0A7R9BME4"/>
<dbReference type="SUPFAM" id="SSF54637">
    <property type="entry name" value="Thioesterase/thiol ester dehydrase-isomerase"/>
    <property type="match status" value="1"/>
</dbReference>
<reference evidence="6" key="1">
    <citation type="submission" date="2020-11" db="EMBL/GenBank/DDBJ databases">
        <authorList>
            <person name="Tran Van P."/>
        </authorList>
    </citation>
    <scope>NUCLEOTIDE SEQUENCE</scope>
</reference>
<keyword evidence="3" id="KW-0378">Hydrolase</keyword>
<evidence type="ECO:0000313" key="6">
    <source>
        <dbReference type="EMBL" id="CAD7277125.1"/>
    </source>
</evidence>
<evidence type="ECO:0000256" key="1">
    <source>
        <dbReference type="ARBA" id="ARBA00010458"/>
    </source>
</evidence>
<dbReference type="GO" id="GO:0047617">
    <property type="term" value="F:fatty acyl-CoA hydrolase activity"/>
    <property type="evidence" value="ECO:0007669"/>
    <property type="project" value="TreeGrafter"/>
</dbReference>
<dbReference type="PANTHER" id="PTHR12655">
    <property type="entry name" value="ACYL-COA THIOESTERASE"/>
    <property type="match status" value="1"/>
</dbReference>
<dbReference type="OrthoDB" id="331699at2759"/>
<protein>
    <recommendedName>
        <fullName evidence="5">HotDog ACOT-type domain-containing protein</fullName>
    </recommendedName>
</protein>
<keyword evidence="4" id="KW-0809">Transit peptide</keyword>
<evidence type="ECO:0000313" key="7">
    <source>
        <dbReference type="Proteomes" id="UP000678499"/>
    </source>
</evidence>
<comment type="similarity">
    <text evidence="1">Belongs to the acyl coenzyme A hydrolase family.</text>
</comment>
<dbReference type="PANTHER" id="PTHR12655:SF0">
    <property type="entry name" value="ACYL-COENZYME A THIOESTERASE 9, MITOCHONDRIAL"/>
    <property type="match status" value="1"/>
</dbReference>